<dbReference type="InterPro" id="IPR000415">
    <property type="entry name" value="Nitroreductase-like"/>
</dbReference>
<dbReference type="AlphaFoldDB" id="A0A5E4Z2B1"/>
<dbReference type="InterPro" id="IPR020051">
    <property type="entry name" value="SagB-type_dehydrogenase"/>
</dbReference>
<accession>A0A5E4Z2B1</accession>
<dbReference type="CDD" id="cd02142">
    <property type="entry name" value="McbC_SagB-like_oxidoreductase"/>
    <property type="match status" value="1"/>
</dbReference>
<dbReference type="PANTHER" id="PTHR43745">
    <property type="entry name" value="NITROREDUCTASE MJ1384-RELATED"/>
    <property type="match status" value="1"/>
</dbReference>
<evidence type="ECO:0000313" key="2">
    <source>
        <dbReference type="EMBL" id="VVE54273.1"/>
    </source>
</evidence>
<evidence type="ECO:0000259" key="1">
    <source>
        <dbReference type="Pfam" id="PF00881"/>
    </source>
</evidence>
<sequence length="158" mass="17659">MQASEPYLIAFNVTGLRPGTYHYRSIRHELSYISEAPSRENICHVLCNQTVADGLSYGVFITSRFDKLWWKYPHSRAYRVALMDVGCLIQTFQLVSAAQGIQSWPTGYFVDAEANSLLQVDGVTESTLFFLGAGYGTGAVAKDALTALQNFQKQKVRH</sequence>
<dbReference type="NCBIfam" id="TIGR03605">
    <property type="entry name" value="antibiot_sagB"/>
    <property type="match status" value="1"/>
</dbReference>
<dbReference type="SUPFAM" id="SSF55469">
    <property type="entry name" value="FMN-dependent nitroreductase-like"/>
    <property type="match status" value="1"/>
</dbReference>
<dbReference type="GO" id="GO:0016491">
    <property type="term" value="F:oxidoreductase activity"/>
    <property type="evidence" value="ECO:0007669"/>
    <property type="project" value="InterPro"/>
</dbReference>
<dbReference type="InterPro" id="IPR029479">
    <property type="entry name" value="Nitroreductase"/>
</dbReference>
<protein>
    <recommendedName>
        <fullName evidence="1">Nitroreductase domain-containing protein</fullName>
    </recommendedName>
</protein>
<dbReference type="InterPro" id="IPR052544">
    <property type="entry name" value="Bacteriocin_Proc_Enz"/>
</dbReference>
<feature type="domain" description="Nitroreductase" evidence="1">
    <location>
        <begin position="44"/>
        <end position="135"/>
    </location>
</feature>
<dbReference type="Gene3D" id="3.40.109.10">
    <property type="entry name" value="NADH Oxidase"/>
    <property type="match status" value="1"/>
</dbReference>
<organism evidence="2 3">
    <name type="scientific">Pandoraea communis</name>
    <dbReference type="NCBI Taxonomy" id="2508297"/>
    <lineage>
        <taxon>Bacteria</taxon>
        <taxon>Pseudomonadati</taxon>
        <taxon>Pseudomonadota</taxon>
        <taxon>Betaproteobacteria</taxon>
        <taxon>Burkholderiales</taxon>
        <taxon>Burkholderiaceae</taxon>
        <taxon>Pandoraea</taxon>
    </lineage>
</organism>
<dbReference type="Pfam" id="PF00881">
    <property type="entry name" value="Nitroreductase"/>
    <property type="match status" value="1"/>
</dbReference>
<reference evidence="2 3" key="1">
    <citation type="submission" date="2019-08" db="EMBL/GenBank/DDBJ databases">
        <authorList>
            <person name="Peeters C."/>
        </authorList>
    </citation>
    <scope>NUCLEOTIDE SEQUENCE [LARGE SCALE GENOMIC DNA]</scope>
    <source>
        <strain evidence="2 3">LMG 31110</strain>
    </source>
</reference>
<gene>
    <name evidence="2" type="ORF">PCO31110_04961</name>
</gene>
<dbReference type="PANTHER" id="PTHR43745:SF2">
    <property type="entry name" value="NITROREDUCTASE MJ1384-RELATED"/>
    <property type="match status" value="1"/>
</dbReference>
<name>A0A5E4Z2B1_9BURK</name>
<dbReference type="EMBL" id="CABPSJ010000009">
    <property type="protein sequence ID" value="VVE54273.1"/>
    <property type="molecule type" value="Genomic_DNA"/>
</dbReference>
<evidence type="ECO:0000313" key="3">
    <source>
        <dbReference type="Proteomes" id="UP000337189"/>
    </source>
</evidence>
<dbReference type="Proteomes" id="UP000337189">
    <property type="component" value="Unassembled WGS sequence"/>
</dbReference>
<proteinExistence type="predicted"/>